<keyword evidence="1" id="KW-0812">Transmembrane</keyword>
<feature type="transmembrane region" description="Helical" evidence="1">
    <location>
        <begin position="6"/>
        <end position="22"/>
    </location>
</feature>
<organism evidence="2 3">
    <name type="scientific">Sphingomonas colocasiae</name>
    <dbReference type="NCBI Taxonomy" id="1848973"/>
    <lineage>
        <taxon>Bacteria</taxon>
        <taxon>Pseudomonadati</taxon>
        <taxon>Pseudomonadota</taxon>
        <taxon>Alphaproteobacteria</taxon>
        <taxon>Sphingomonadales</taxon>
        <taxon>Sphingomonadaceae</taxon>
        <taxon>Sphingomonas</taxon>
    </lineage>
</organism>
<proteinExistence type="predicted"/>
<evidence type="ECO:0000313" key="2">
    <source>
        <dbReference type="EMBL" id="MBY8825285.1"/>
    </source>
</evidence>
<dbReference type="EMBL" id="JAINVV010000011">
    <property type="protein sequence ID" value="MBY8825285.1"/>
    <property type="molecule type" value="Genomic_DNA"/>
</dbReference>
<keyword evidence="1" id="KW-1133">Transmembrane helix</keyword>
<evidence type="ECO:0000313" key="3">
    <source>
        <dbReference type="Proteomes" id="UP000706039"/>
    </source>
</evidence>
<sequence length="90" mass="9325">MIALALAALVVSAIPILLLCIGDPKRRRTAGDKSGGMPMGKRRWLVAAACLPGFACAWLGDAPAFLMWLGGCALLGWALAACFGARGQPE</sequence>
<dbReference type="Proteomes" id="UP000706039">
    <property type="component" value="Unassembled WGS sequence"/>
</dbReference>
<evidence type="ECO:0008006" key="4">
    <source>
        <dbReference type="Google" id="ProtNLM"/>
    </source>
</evidence>
<keyword evidence="3" id="KW-1185">Reference proteome</keyword>
<evidence type="ECO:0000256" key="1">
    <source>
        <dbReference type="SAM" id="Phobius"/>
    </source>
</evidence>
<keyword evidence="1" id="KW-0472">Membrane</keyword>
<reference evidence="2 3" key="1">
    <citation type="submission" date="2021-08" db="EMBL/GenBank/DDBJ databases">
        <authorList>
            <person name="Tuo L."/>
        </authorList>
    </citation>
    <scope>NUCLEOTIDE SEQUENCE [LARGE SCALE GENOMIC DNA]</scope>
    <source>
        <strain evidence="2 3">JCM 31229</strain>
    </source>
</reference>
<gene>
    <name evidence="2" type="ORF">K7G82_23480</name>
</gene>
<feature type="transmembrane region" description="Helical" evidence="1">
    <location>
        <begin position="66"/>
        <end position="85"/>
    </location>
</feature>
<accession>A0ABS7PXB0</accession>
<comment type="caution">
    <text evidence="2">The sequence shown here is derived from an EMBL/GenBank/DDBJ whole genome shotgun (WGS) entry which is preliminary data.</text>
</comment>
<feature type="transmembrane region" description="Helical" evidence="1">
    <location>
        <begin position="43"/>
        <end position="60"/>
    </location>
</feature>
<name>A0ABS7PXB0_9SPHN</name>
<protein>
    <recommendedName>
        <fullName evidence="4">DUF3325 domain-containing protein</fullName>
    </recommendedName>
</protein>